<evidence type="ECO:0000313" key="2">
    <source>
        <dbReference type="Proteomes" id="UP001151478"/>
    </source>
</evidence>
<comment type="caution">
    <text evidence="1">The sequence shown here is derived from an EMBL/GenBank/DDBJ whole genome shotgun (WGS) entry which is preliminary data.</text>
</comment>
<proteinExistence type="predicted"/>
<dbReference type="Gene3D" id="3.40.50.150">
    <property type="entry name" value="Vaccinia Virus protein VP39"/>
    <property type="match status" value="1"/>
</dbReference>
<reference evidence="1" key="1">
    <citation type="submission" date="2023-02" db="EMBL/GenBank/DDBJ databases">
        <title>Polaribacter ponticola sp. nov., isolated from seawater.</title>
        <authorList>
            <person name="Baek J.H."/>
            <person name="Kim J.M."/>
            <person name="Choi D.G."/>
            <person name="Jeon C.O."/>
        </authorList>
    </citation>
    <scope>NUCLEOTIDE SEQUENCE</scope>
    <source>
        <strain evidence="1">MSW5</strain>
    </source>
</reference>
<dbReference type="EMBL" id="JAOSLC020000003">
    <property type="protein sequence ID" value="MDD7914264.1"/>
    <property type="molecule type" value="Genomic_DNA"/>
</dbReference>
<evidence type="ECO:0000313" key="1">
    <source>
        <dbReference type="EMBL" id="MDD7914264.1"/>
    </source>
</evidence>
<dbReference type="InterPro" id="IPR029063">
    <property type="entry name" value="SAM-dependent_MTases_sf"/>
</dbReference>
<organism evidence="1 2">
    <name type="scientific">Polaribacter ponticola</name>
    <dbReference type="NCBI Taxonomy" id="2978475"/>
    <lineage>
        <taxon>Bacteria</taxon>
        <taxon>Pseudomonadati</taxon>
        <taxon>Bacteroidota</taxon>
        <taxon>Flavobacteriia</taxon>
        <taxon>Flavobacteriales</taxon>
        <taxon>Flavobacteriaceae</taxon>
    </lineage>
</organism>
<keyword evidence="2" id="KW-1185">Reference proteome</keyword>
<accession>A0ABT5S824</accession>
<dbReference type="Proteomes" id="UP001151478">
    <property type="component" value="Unassembled WGS sequence"/>
</dbReference>
<protein>
    <submittedName>
        <fullName evidence="1">Uncharacterized protein</fullName>
    </submittedName>
</protein>
<name>A0ABT5S824_9FLAO</name>
<gene>
    <name evidence="1" type="ORF">N5A56_007450</name>
</gene>
<sequence length="130" mass="15394">METVDHKGKERIDNDLDHKYSENNEDLANIEDYDKFLSTLAKFFNDCSKPLKSGKYMCVIVSDFRKKEKYYTFHADLANALEKKGNFVLKGIKILYQRHKSIYPYGYPFSFVPNMHHQNVLIFQNIKKDD</sequence>
<dbReference type="RefSeq" id="WP_265724886.1">
    <property type="nucleotide sequence ID" value="NZ_JAOSLC020000003.1"/>
</dbReference>